<feature type="transmembrane region" description="Helical" evidence="2">
    <location>
        <begin position="7"/>
        <end position="28"/>
    </location>
</feature>
<dbReference type="PANTHER" id="PTHR36698:SF3">
    <property type="entry name" value="ABC-TYPE TRANSPORT AUXILIARY LIPOPROTEIN COMPONENT DOMAIN-CONTAINING PROTEIN"/>
    <property type="match status" value="1"/>
</dbReference>
<dbReference type="InterPro" id="IPR003399">
    <property type="entry name" value="Mce/MlaD"/>
</dbReference>
<evidence type="ECO:0000313" key="5">
    <source>
        <dbReference type="Proteomes" id="UP000321548"/>
    </source>
</evidence>
<keyword evidence="2" id="KW-0472">Membrane</keyword>
<evidence type="ECO:0000259" key="3">
    <source>
        <dbReference type="Pfam" id="PF02470"/>
    </source>
</evidence>
<feature type="region of interest" description="Disordered" evidence="1">
    <location>
        <begin position="307"/>
        <end position="328"/>
    </location>
</feature>
<dbReference type="OrthoDB" id="8558572at2"/>
<keyword evidence="5" id="KW-1185">Reference proteome</keyword>
<proteinExistence type="predicted"/>
<name>A0A5C8NWA2_9BURK</name>
<evidence type="ECO:0000313" key="4">
    <source>
        <dbReference type="EMBL" id="TXL65511.1"/>
    </source>
</evidence>
<dbReference type="RefSeq" id="WP_147704706.1">
    <property type="nucleotide sequence ID" value="NZ_VDUY01000004.1"/>
</dbReference>
<sequence>MEPESRYTLVGAAVLALAVLLAAALVWLSGEDGSDHQSYMIHFEKQSLDGLQLGSDVNMRGVKVGRVQAYELSPQNINQVDVTIRVGRDTPVSVNTTANVSRNLVTGLARIDLVTPGTPGPPRVTVPPGEDFPVIPEGISGLSQIADALGRVAATGESALANLDRLLSPPNREKVMETVIAVRDLVSGLERRLERLDLMADSVQQTSKAFRDTAIAFQGTARALEQTGRETSEAVARAGAQIQPLSEQARAALADLSSAARSLERESSAIVARLETATDAGAMELRVTARELRGSAESLARAAERLGDPAAALLGPSEGQLGPGEKER</sequence>
<dbReference type="EMBL" id="VDUY01000004">
    <property type="protein sequence ID" value="TXL65511.1"/>
    <property type="molecule type" value="Genomic_DNA"/>
</dbReference>
<dbReference type="AlphaFoldDB" id="A0A5C8NWA2"/>
<keyword evidence="2" id="KW-1133">Transmembrane helix</keyword>
<gene>
    <name evidence="4" type="ORF">FHP08_12095</name>
</gene>
<comment type="caution">
    <text evidence="4">The sequence shown here is derived from an EMBL/GenBank/DDBJ whole genome shotgun (WGS) entry which is preliminary data.</text>
</comment>
<evidence type="ECO:0000256" key="2">
    <source>
        <dbReference type="SAM" id="Phobius"/>
    </source>
</evidence>
<dbReference type="PANTHER" id="PTHR36698">
    <property type="entry name" value="BLL5892 PROTEIN"/>
    <property type="match status" value="1"/>
</dbReference>
<accession>A0A5C8NWA2</accession>
<keyword evidence="2" id="KW-0812">Transmembrane</keyword>
<dbReference type="Proteomes" id="UP000321548">
    <property type="component" value="Unassembled WGS sequence"/>
</dbReference>
<organism evidence="4 5">
    <name type="scientific">Zeimonas arvi</name>
    <dbReference type="NCBI Taxonomy" id="2498847"/>
    <lineage>
        <taxon>Bacteria</taxon>
        <taxon>Pseudomonadati</taxon>
        <taxon>Pseudomonadota</taxon>
        <taxon>Betaproteobacteria</taxon>
        <taxon>Burkholderiales</taxon>
        <taxon>Burkholderiaceae</taxon>
        <taxon>Zeimonas</taxon>
    </lineage>
</organism>
<evidence type="ECO:0000256" key="1">
    <source>
        <dbReference type="SAM" id="MobiDB-lite"/>
    </source>
</evidence>
<dbReference type="Pfam" id="PF02470">
    <property type="entry name" value="MlaD"/>
    <property type="match status" value="1"/>
</dbReference>
<protein>
    <submittedName>
        <fullName evidence="4">MCE family protein</fullName>
    </submittedName>
</protein>
<reference evidence="4 5" key="1">
    <citation type="submission" date="2019-06" db="EMBL/GenBank/DDBJ databases">
        <title>Quisquiliibacterium sp. nov., isolated from a maize field.</title>
        <authorList>
            <person name="Lin S.-Y."/>
            <person name="Tsai C.-F."/>
            <person name="Young C.-C."/>
        </authorList>
    </citation>
    <scope>NUCLEOTIDE SEQUENCE [LARGE SCALE GENOMIC DNA]</scope>
    <source>
        <strain evidence="4 5">CC-CFT501</strain>
    </source>
</reference>
<feature type="domain" description="Mce/MlaD" evidence="3">
    <location>
        <begin position="38"/>
        <end position="114"/>
    </location>
</feature>